<dbReference type="AlphaFoldDB" id="A0AAD2CZK7"/>
<accession>A0AAD2CZK7</accession>
<sequence>MKKPKQEEIKEEAGASKSGKLRSQEYRNRKKQYIVKLEDLNKTLRDENLLLK</sequence>
<dbReference type="EMBL" id="CAMPGE010016769">
    <property type="protein sequence ID" value="CAI2375306.1"/>
    <property type="molecule type" value="Genomic_DNA"/>
</dbReference>
<reference evidence="2" key="1">
    <citation type="submission" date="2023-07" db="EMBL/GenBank/DDBJ databases">
        <authorList>
            <consortium name="AG Swart"/>
            <person name="Singh M."/>
            <person name="Singh A."/>
            <person name="Seah K."/>
            <person name="Emmerich C."/>
        </authorList>
    </citation>
    <scope>NUCLEOTIDE SEQUENCE</scope>
    <source>
        <strain evidence="2">DP1</strain>
    </source>
</reference>
<evidence type="ECO:0000313" key="2">
    <source>
        <dbReference type="EMBL" id="CAI2375306.1"/>
    </source>
</evidence>
<gene>
    <name evidence="2" type="ORF">ECRASSUSDP1_LOCUS16668</name>
</gene>
<evidence type="ECO:0000313" key="3">
    <source>
        <dbReference type="Proteomes" id="UP001295684"/>
    </source>
</evidence>
<feature type="compositionally biased region" description="Basic and acidic residues" evidence="1">
    <location>
        <begin position="1"/>
        <end position="14"/>
    </location>
</feature>
<evidence type="ECO:0000256" key="1">
    <source>
        <dbReference type="SAM" id="MobiDB-lite"/>
    </source>
</evidence>
<proteinExistence type="predicted"/>
<keyword evidence="3" id="KW-1185">Reference proteome</keyword>
<organism evidence="2 3">
    <name type="scientific">Euplotes crassus</name>
    <dbReference type="NCBI Taxonomy" id="5936"/>
    <lineage>
        <taxon>Eukaryota</taxon>
        <taxon>Sar</taxon>
        <taxon>Alveolata</taxon>
        <taxon>Ciliophora</taxon>
        <taxon>Intramacronucleata</taxon>
        <taxon>Spirotrichea</taxon>
        <taxon>Hypotrichia</taxon>
        <taxon>Euplotida</taxon>
        <taxon>Euplotidae</taxon>
        <taxon>Moneuplotes</taxon>
    </lineage>
</organism>
<protein>
    <submittedName>
        <fullName evidence="2">Uncharacterized protein</fullName>
    </submittedName>
</protein>
<dbReference type="Proteomes" id="UP001295684">
    <property type="component" value="Unassembled WGS sequence"/>
</dbReference>
<name>A0AAD2CZK7_EUPCR</name>
<feature type="region of interest" description="Disordered" evidence="1">
    <location>
        <begin position="1"/>
        <end position="25"/>
    </location>
</feature>
<comment type="caution">
    <text evidence="2">The sequence shown here is derived from an EMBL/GenBank/DDBJ whole genome shotgun (WGS) entry which is preliminary data.</text>
</comment>